<comment type="subunit">
    <text evidence="9">Homodimer.</text>
</comment>
<dbReference type="InterPro" id="IPR011877">
    <property type="entry name" value="Ribokinase"/>
</dbReference>
<evidence type="ECO:0000256" key="5">
    <source>
        <dbReference type="ARBA" id="ARBA00022840"/>
    </source>
</evidence>
<comment type="similarity">
    <text evidence="9">Belongs to the carbohydrate kinase PfkB family. Ribokinase subfamily.</text>
</comment>
<feature type="binding site" evidence="9">
    <location>
        <begin position="262"/>
        <end position="263"/>
    </location>
    <ligand>
        <name>ATP</name>
        <dbReference type="ChEBI" id="CHEBI:30616"/>
    </ligand>
</feature>
<dbReference type="Pfam" id="PF00294">
    <property type="entry name" value="PfkB"/>
    <property type="match status" value="1"/>
</dbReference>
<keyword evidence="7 9" id="KW-0630">Potassium</keyword>
<dbReference type="EMBL" id="SMKU01000255">
    <property type="protein sequence ID" value="TDD73527.1"/>
    <property type="molecule type" value="Genomic_DNA"/>
</dbReference>
<sequence length="321" mass="31890">MGEAVRLLVVGSVNMDLTVTVPRLPECGETVLGGDAARIPGGKGANQAVAARRLGAAVRMVGSVGDDDFGAELREAMDREGVDVTGVEVAAGAATGLAMIMVRPDGENAIAVAPGANRALGPSAGRAVAGGGAESALLLQLEIPVDACVAAAAEARRLGLLVVLNAAPSPQAVDASMTRLLELVDVLIVNEVEAATLHQALHGSPAFGADADWAAVAAALRRLGPDRVVVTLGADGAVGADPAGTFRIPAFPVAAIDAVGAGDAFCAALTIAVAAGRPLREAARRGCAAGALATTRRGAHDALPREAEVDALLAGDPAGRR</sequence>
<evidence type="ECO:0000256" key="8">
    <source>
        <dbReference type="ARBA" id="ARBA00023277"/>
    </source>
</evidence>
<dbReference type="OrthoDB" id="9775849at2"/>
<dbReference type="GO" id="GO:0005829">
    <property type="term" value="C:cytosol"/>
    <property type="evidence" value="ECO:0007669"/>
    <property type="project" value="TreeGrafter"/>
</dbReference>
<dbReference type="AlphaFoldDB" id="A0A4V2YTG1"/>
<proteinExistence type="inferred from homology"/>
<evidence type="ECO:0000256" key="4">
    <source>
        <dbReference type="ARBA" id="ARBA00022777"/>
    </source>
</evidence>
<feature type="domain" description="Carbohydrate kinase PfkB" evidence="10">
    <location>
        <begin position="7"/>
        <end position="304"/>
    </location>
</feature>
<dbReference type="CDD" id="cd01174">
    <property type="entry name" value="ribokinase"/>
    <property type="match status" value="1"/>
</dbReference>
<dbReference type="RefSeq" id="WP_131900593.1">
    <property type="nucleotide sequence ID" value="NZ_SMKU01000255.1"/>
</dbReference>
<feature type="binding site" evidence="9">
    <location>
        <begin position="231"/>
        <end position="236"/>
    </location>
    <ligand>
        <name>ATP</name>
        <dbReference type="ChEBI" id="CHEBI:30616"/>
    </ligand>
</feature>
<feature type="binding site" evidence="9">
    <location>
        <begin position="42"/>
        <end position="46"/>
    </location>
    <ligand>
        <name>substrate</name>
    </ligand>
</feature>
<dbReference type="EC" id="2.7.1.15" evidence="9"/>
<comment type="caution">
    <text evidence="11">The sequence shown here is derived from an EMBL/GenBank/DDBJ whole genome shotgun (WGS) entry which is preliminary data.</text>
</comment>
<evidence type="ECO:0000256" key="2">
    <source>
        <dbReference type="ARBA" id="ARBA00022723"/>
    </source>
</evidence>
<dbReference type="HAMAP" id="MF_01987">
    <property type="entry name" value="Ribokinase"/>
    <property type="match status" value="1"/>
</dbReference>
<dbReference type="PANTHER" id="PTHR10584:SF166">
    <property type="entry name" value="RIBOKINASE"/>
    <property type="match status" value="1"/>
</dbReference>
<feature type="binding site" evidence="9">
    <location>
        <position position="293"/>
    </location>
    <ligand>
        <name>K(+)</name>
        <dbReference type="ChEBI" id="CHEBI:29103"/>
    </ligand>
</feature>
<keyword evidence="3 9" id="KW-0547">Nucleotide-binding</keyword>
<feature type="binding site" evidence="9">
    <location>
        <position position="190"/>
    </location>
    <ligand>
        <name>ATP</name>
        <dbReference type="ChEBI" id="CHEBI:30616"/>
    </ligand>
</feature>
<feature type="binding site" evidence="9">
    <location>
        <position position="298"/>
    </location>
    <ligand>
        <name>K(+)</name>
        <dbReference type="ChEBI" id="CHEBI:29103"/>
    </ligand>
</feature>
<organism evidence="11 12">
    <name type="scientific">Actinomadura rubrisoli</name>
    <dbReference type="NCBI Taxonomy" id="2530368"/>
    <lineage>
        <taxon>Bacteria</taxon>
        <taxon>Bacillati</taxon>
        <taxon>Actinomycetota</taxon>
        <taxon>Actinomycetes</taxon>
        <taxon>Streptosporangiales</taxon>
        <taxon>Thermomonosporaceae</taxon>
        <taxon>Actinomadura</taxon>
    </lineage>
</organism>
<evidence type="ECO:0000313" key="11">
    <source>
        <dbReference type="EMBL" id="TDD73527.1"/>
    </source>
</evidence>
<evidence type="ECO:0000256" key="6">
    <source>
        <dbReference type="ARBA" id="ARBA00022842"/>
    </source>
</evidence>
<feature type="binding site" evidence="9">
    <location>
        <position position="257"/>
    </location>
    <ligand>
        <name>K(+)</name>
        <dbReference type="ChEBI" id="CHEBI:29103"/>
    </ligand>
</feature>
<dbReference type="Proteomes" id="UP000294513">
    <property type="component" value="Unassembled WGS sequence"/>
</dbReference>
<name>A0A4V2YTG1_9ACTN</name>
<dbReference type="PRINTS" id="PR00990">
    <property type="entry name" value="RIBOKINASE"/>
</dbReference>
<dbReference type="GO" id="GO:0005524">
    <property type="term" value="F:ATP binding"/>
    <property type="evidence" value="ECO:0007669"/>
    <property type="project" value="UniProtKB-UniRule"/>
</dbReference>
<comment type="catalytic activity">
    <reaction evidence="9">
        <text>D-ribose + ATP = D-ribose 5-phosphate + ADP + H(+)</text>
        <dbReference type="Rhea" id="RHEA:13697"/>
        <dbReference type="ChEBI" id="CHEBI:15378"/>
        <dbReference type="ChEBI" id="CHEBI:30616"/>
        <dbReference type="ChEBI" id="CHEBI:47013"/>
        <dbReference type="ChEBI" id="CHEBI:78346"/>
        <dbReference type="ChEBI" id="CHEBI:456216"/>
        <dbReference type="EC" id="2.7.1.15"/>
    </reaction>
</comment>
<accession>A0A4V2YTG1</accession>
<comment type="function">
    <text evidence="9">Catalyzes the phosphorylation of ribose at O-5 in a reaction requiring ATP and magnesium. The resulting D-ribose-5-phosphate can then be used either for sythesis of nucleotides, histidine, and tryptophan, or as a component of the pentose phosphate pathway.</text>
</comment>
<comment type="pathway">
    <text evidence="9">Carbohydrate metabolism; D-ribose degradation; D-ribose 5-phosphate from beta-D-ribopyranose: step 2/2.</text>
</comment>
<keyword evidence="5 9" id="KW-0067">ATP-binding</keyword>
<comment type="caution">
    <text evidence="9">Lacks conserved residue(s) required for the propagation of feature annotation.</text>
</comment>
<feature type="active site" description="Proton acceptor" evidence="9">
    <location>
        <position position="263"/>
    </location>
</feature>
<keyword evidence="8 9" id="KW-0119">Carbohydrate metabolism</keyword>
<feature type="binding site" evidence="9">
    <location>
        <begin position="14"/>
        <end position="16"/>
    </location>
    <ligand>
        <name>substrate</name>
    </ligand>
</feature>
<reference evidence="11 12" key="1">
    <citation type="submission" date="2019-03" db="EMBL/GenBank/DDBJ databases">
        <title>Draft genome sequences of novel Actinobacteria.</title>
        <authorList>
            <person name="Sahin N."/>
            <person name="Ay H."/>
            <person name="Saygin H."/>
        </authorList>
    </citation>
    <scope>NUCLEOTIDE SEQUENCE [LARGE SCALE GENOMIC DNA]</scope>
    <source>
        <strain evidence="11 12">H3C3</strain>
    </source>
</reference>
<feature type="binding site" evidence="9">
    <location>
        <position position="259"/>
    </location>
    <ligand>
        <name>K(+)</name>
        <dbReference type="ChEBI" id="CHEBI:29103"/>
    </ligand>
</feature>
<dbReference type="InterPro" id="IPR002139">
    <property type="entry name" value="Ribo/fructo_kinase"/>
</dbReference>
<evidence type="ECO:0000256" key="7">
    <source>
        <dbReference type="ARBA" id="ARBA00022958"/>
    </source>
</evidence>
<dbReference type="Gene3D" id="3.40.1190.20">
    <property type="match status" value="1"/>
</dbReference>
<evidence type="ECO:0000256" key="3">
    <source>
        <dbReference type="ARBA" id="ARBA00022741"/>
    </source>
</evidence>
<dbReference type="GO" id="GO:0046872">
    <property type="term" value="F:metal ion binding"/>
    <property type="evidence" value="ECO:0007669"/>
    <property type="project" value="UniProtKB-KW"/>
</dbReference>
<dbReference type="InterPro" id="IPR029056">
    <property type="entry name" value="Ribokinase-like"/>
</dbReference>
<evidence type="ECO:0000256" key="9">
    <source>
        <dbReference type="HAMAP-Rule" id="MF_01987"/>
    </source>
</evidence>
<keyword evidence="12" id="KW-1185">Reference proteome</keyword>
<dbReference type="PANTHER" id="PTHR10584">
    <property type="entry name" value="SUGAR KINASE"/>
    <property type="match status" value="1"/>
</dbReference>
<keyword evidence="9" id="KW-0963">Cytoplasm</keyword>
<evidence type="ECO:0000313" key="12">
    <source>
        <dbReference type="Proteomes" id="UP000294513"/>
    </source>
</evidence>
<feature type="binding site" evidence="9">
    <location>
        <position position="296"/>
    </location>
    <ligand>
        <name>K(+)</name>
        <dbReference type="ChEBI" id="CHEBI:29103"/>
    </ligand>
</feature>
<comment type="cofactor">
    <cofactor evidence="9">
        <name>Mg(2+)</name>
        <dbReference type="ChEBI" id="CHEBI:18420"/>
    </cofactor>
    <text evidence="9">Requires a divalent cation, most likely magnesium in vivo, as an electrophilic catalyst to aid phosphoryl group transfer. It is the chelate of the metal and the nucleotide that is the actual substrate.</text>
</comment>
<feature type="binding site" evidence="9">
    <location>
        <position position="142"/>
    </location>
    <ligand>
        <name>substrate</name>
    </ligand>
</feature>
<dbReference type="GO" id="GO:0019303">
    <property type="term" value="P:D-ribose catabolic process"/>
    <property type="evidence" value="ECO:0007669"/>
    <property type="project" value="UniProtKB-UniRule"/>
</dbReference>
<gene>
    <name evidence="9" type="primary">rbsK</name>
    <name evidence="11" type="ORF">E1298_33830</name>
</gene>
<dbReference type="GO" id="GO:0004747">
    <property type="term" value="F:ribokinase activity"/>
    <property type="evidence" value="ECO:0007669"/>
    <property type="project" value="UniProtKB-UniRule"/>
</dbReference>
<keyword evidence="4 9" id="KW-0418">Kinase</keyword>
<keyword evidence="2 9" id="KW-0479">Metal-binding</keyword>
<feature type="binding site" evidence="9">
    <location>
        <position position="263"/>
    </location>
    <ligand>
        <name>substrate</name>
    </ligand>
</feature>
<evidence type="ECO:0000259" key="10">
    <source>
        <dbReference type="Pfam" id="PF00294"/>
    </source>
</evidence>
<evidence type="ECO:0000256" key="1">
    <source>
        <dbReference type="ARBA" id="ARBA00022679"/>
    </source>
</evidence>
<comment type="activity regulation">
    <text evidence="9">Activated by a monovalent cation that binds near, but not in, the active site. The most likely occupant of the site in vivo is potassium. Ion binding induces a conformational change that may alter substrate affinity.</text>
</comment>
<comment type="subcellular location">
    <subcellularLocation>
        <location evidence="9">Cytoplasm</location>
    </subcellularLocation>
</comment>
<dbReference type="SUPFAM" id="SSF53613">
    <property type="entry name" value="Ribokinase-like"/>
    <property type="match status" value="1"/>
</dbReference>
<dbReference type="InterPro" id="IPR011611">
    <property type="entry name" value="PfkB_dom"/>
</dbReference>
<keyword evidence="1 9" id="KW-0808">Transferase</keyword>
<protein>
    <recommendedName>
        <fullName evidence="9">Ribokinase</fullName>
        <shortName evidence="9">RK</shortName>
        <ecNumber evidence="9">2.7.1.15</ecNumber>
    </recommendedName>
</protein>
<dbReference type="UniPathway" id="UPA00916">
    <property type="reaction ID" value="UER00889"/>
</dbReference>
<keyword evidence="6 9" id="KW-0460">Magnesium</keyword>